<reference evidence="2 3" key="1">
    <citation type="submission" date="2015-10" db="EMBL/GenBank/DDBJ databases">
        <title>Transcriptomic analysis of a linuron degrading triple-species bacterial consortium.</title>
        <authorList>
            <person name="Albers P."/>
        </authorList>
    </citation>
    <scope>NUCLEOTIDE SEQUENCE [LARGE SCALE GENOMIC DNA]</scope>
    <source>
        <strain evidence="2 3">WDL6</strain>
    </source>
</reference>
<protein>
    <recommendedName>
        <fullName evidence="4">DUF983 domain-containing protein</fullName>
    </recommendedName>
</protein>
<feature type="transmembrane region" description="Helical" evidence="1">
    <location>
        <begin position="85"/>
        <end position="103"/>
    </location>
</feature>
<accession>A0A120CUT0</accession>
<name>A0A120CUT0_HYPSL</name>
<dbReference type="Proteomes" id="UP000059074">
    <property type="component" value="Unassembled WGS sequence"/>
</dbReference>
<feature type="transmembrane region" description="Helical" evidence="1">
    <location>
        <begin position="55"/>
        <end position="73"/>
    </location>
</feature>
<keyword evidence="1" id="KW-1133">Transmembrane helix</keyword>
<comment type="caution">
    <text evidence="2">The sequence shown here is derived from an EMBL/GenBank/DDBJ whole genome shotgun (WGS) entry which is preliminary data.</text>
</comment>
<dbReference type="PATRIC" id="fig|121290.4.peg.1020"/>
<dbReference type="Pfam" id="PF06170">
    <property type="entry name" value="DUF983"/>
    <property type="match status" value="1"/>
</dbReference>
<keyword evidence="1" id="KW-0812">Transmembrane</keyword>
<evidence type="ECO:0000256" key="1">
    <source>
        <dbReference type="SAM" id="Phobius"/>
    </source>
</evidence>
<organism evidence="2 3">
    <name type="scientific">Hyphomicrobium sulfonivorans</name>
    <dbReference type="NCBI Taxonomy" id="121290"/>
    <lineage>
        <taxon>Bacteria</taxon>
        <taxon>Pseudomonadati</taxon>
        <taxon>Pseudomonadota</taxon>
        <taxon>Alphaproteobacteria</taxon>
        <taxon>Hyphomicrobiales</taxon>
        <taxon>Hyphomicrobiaceae</taxon>
        <taxon>Hyphomicrobium</taxon>
    </lineage>
</organism>
<dbReference type="AlphaFoldDB" id="A0A120CUT0"/>
<sequence>MDTAPKSVSPVYAAITARCPRCGKGPLFKNVLELRDACNHCGLNYRFIDTGDGPAVFGIFILGFLVCGAALYVEFTFEPPTWVHFLLWGIGTPLIALALLRFLKALLITLQYRNRAEEGRLADE</sequence>
<dbReference type="EMBL" id="LMTR01000072">
    <property type="protein sequence ID" value="KWT66718.1"/>
    <property type="molecule type" value="Genomic_DNA"/>
</dbReference>
<evidence type="ECO:0008006" key="4">
    <source>
        <dbReference type="Google" id="ProtNLM"/>
    </source>
</evidence>
<evidence type="ECO:0000313" key="2">
    <source>
        <dbReference type="EMBL" id="KWT66718.1"/>
    </source>
</evidence>
<dbReference type="InterPro" id="IPR009325">
    <property type="entry name" value="DUF983"/>
</dbReference>
<keyword evidence="1" id="KW-0472">Membrane</keyword>
<evidence type="ECO:0000313" key="3">
    <source>
        <dbReference type="Proteomes" id="UP000059074"/>
    </source>
</evidence>
<dbReference type="OrthoDB" id="9799456at2"/>
<keyword evidence="3" id="KW-1185">Reference proteome</keyword>
<dbReference type="STRING" id="121290.APY04_2349"/>
<dbReference type="RefSeq" id="WP_068462676.1">
    <property type="nucleotide sequence ID" value="NZ_JAEFBX010000002.1"/>
</dbReference>
<gene>
    <name evidence="2" type="ORF">APY04_2349</name>
</gene>
<proteinExistence type="predicted"/>